<reference evidence="7 8" key="1">
    <citation type="journal article" date="2015" name="Nature">
        <title>rRNA introns, odd ribosomes, and small enigmatic genomes across a large radiation of phyla.</title>
        <authorList>
            <person name="Brown C.T."/>
            <person name="Hug L.A."/>
            <person name="Thomas B.C."/>
            <person name="Sharon I."/>
            <person name="Castelle C.J."/>
            <person name="Singh A."/>
            <person name="Wilkins M.J."/>
            <person name="Williams K.H."/>
            <person name="Banfield J.F."/>
        </authorList>
    </citation>
    <scope>NUCLEOTIDE SEQUENCE [LARGE SCALE GENOMIC DNA]</scope>
</reference>
<feature type="binding site" evidence="6">
    <location>
        <begin position="156"/>
        <end position="158"/>
    </location>
    <ligand>
        <name>ATP</name>
        <dbReference type="ChEBI" id="CHEBI:30616"/>
    </ligand>
</feature>
<dbReference type="GO" id="GO:0008360">
    <property type="term" value="P:regulation of cell shape"/>
    <property type="evidence" value="ECO:0007669"/>
    <property type="project" value="UniProtKB-UniRule"/>
</dbReference>
<dbReference type="STRING" id="1618665.UY55_C0002G0225"/>
<accession>A0A0G1YJM3</accession>
<keyword evidence="3 6" id="KW-0067">ATP-binding</keyword>
<dbReference type="Pfam" id="PF06723">
    <property type="entry name" value="MreB_Mbl"/>
    <property type="match status" value="1"/>
</dbReference>
<keyword evidence="4 6" id="KW-0133">Cell shape</keyword>
<feature type="binding site" evidence="6">
    <location>
        <begin position="204"/>
        <end position="207"/>
    </location>
    <ligand>
        <name>ATP</name>
        <dbReference type="ChEBI" id="CHEBI:30616"/>
    </ligand>
</feature>
<evidence type="ECO:0000313" key="8">
    <source>
        <dbReference type="Proteomes" id="UP000034224"/>
    </source>
</evidence>
<evidence type="ECO:0000256" key="5">
    <source>
        <dbReference type="ARBA" id="ARBA00023458"/>
    </source>
</evidence>
<comment type="function">
    <text evidence="6">Forms membrane-associated dynamic filaments that are essential for cell shape determination. Acts by regulating cell wall synthesis and cell elongation, and thus cell shape. A feedback loop between cell geometry and MreB localization may maintain elongated cell shape by targeting cell wall growth to regions of negative cell wall curvature.</text>
</comment>
<evidence type="ECO:0000256" key="2">
    <source>
        <dbReference type="ARBA" id="ARBA00022741"/>
    </source>
</evidence>
<evidence type="ECO:0000256" key="1">
    <source>
        <dbReference type="ARBA" id="ARBA00022490"/>
    </source>
</evidence>
<comment type="subunit">
    <text evidence="6">Forms polymers.</text>
</comment>
<dbReference type="GO" id="GO:0005524">
    <property type="term" value="F:ATP binding"/>
    <property type="evidence" value="ECO:0007669"/>
    <property type="project" value="UniProtKB-KW"/>
</dbReference>
<evidence type="ECO:0000256" key="4">
    <source>
        <dbReference type="ARBA" id="ARBA00022960"/>
    </source>
</evidence>
<organism evidence="7 8">
    <name type="scientific">Candidatus Jorgensenbacteria bacterium GW2011_GWB1_50_10</name>
    <dbReference type="NCBI Taxonomy" id="1618665"/>
    <lineage>
        <taxon>Bacteria</taxon>
        <taxon>Candidatus Joergenseniibacteriota</taxon>
    </lineage>
</organism>
<dbReference type="SUPFAM" id="SSF53067">
    <property type="entry name" value="Actin-like ATPase domain"/>
    <property type="match status" value="2"/>
</dbReference>
<comment type="subcellular location">
    <subcellularLocation>
        <location evidence="6">Cytoplasm</location>
    </subcellularLocation>
    <text evidence="6">Membrane-associated.</text>
</comment>
<name>A0A0G1YJM3_9BACT</name>
<gene>
    <name evidence="6" type="primary">mreB</name>
    <name evidence="7" type="ORF">UY55_C0002G0225</name>
</gene>
<evidence type="ECO:0000313" key="7">
    <source>
        <dbReference type="EMBL" id="KKW15167.1"/>
    </source>
</evidence>
<sequence>MKFKKKIGVDLGTDTTQVYLGGNGVVFSEPSIAAFNNRTNRVVAYGAEAKRMFSRTPAHITVSRPITNGVIADFDIAKEMIQRFLKHERIPWSWSTRMVVSVPTNLTEVERKSVEDLLKEAGANEVYLVEQPLAAALGSQLDIHQPTAYLVLDIGAGTTDMAVISMNGIVVSRRLKVAGDYLNGEIMKAVREELKLNVGEPTAEEIKIAVGSAIPQNEKLEVMVRGRDVTSGLPREATIKDTMVRGWLHRPLKLIVEGVKDLIEAAPPELVGDVYKNGIYMCGGGSQLRGLSEMLKKEIGVEVKLVDEPFTCVVRGTGMIIENFKKYKHLLGSFSTIKIA</sequence>
<comment type="similarity">
    <text evidence="5 6">Belongs to the FtsA/MreB family.</text>
</comment>
<dbReference type="InterPro" id="IPR056546">
    <property type="entry name" value="MreB_MamK-like"/>
</dbReference>
<comment type="caution">
    <text evidence="7">The sequence shown here is derived from an EMBL/GenBank/DDBJ whole genome shotgun (WGS) entry which is preliminary data.</text>
</comment>
<comment type="caution">
    <text evidence="6">Lacks conserved residue(s) required for the propagation of feature annotation.</text>
</comment>
<dbReference type="CDD" id="cd10225">
    <property type="entry name" value="ASKHA_NBD_MreB-like"/>
    <property type="match status" value="1"/>
</dbReference>
<keyword evidence="1 6" id="KW-0963">Cytoplasm</keyword>
<protein>
    <recommendedName>
        <fullName evidence="6">Cell shape-determining protein MreB</fullName>
    </recommendedName>
</protein>
<dbReference type="Gene3D" id="3.30.420.40">
    <property type="match status" value="2"/>
</dbReference>
<dbReference type="InterPro" id="IPR043129">
    <property type="entry name" value="ATPase_NBD"/>
</dbReference>
<dbReference type="AlphaFoldDB" id="A0A0G1YJM3"/>
<dbReference type="PANTHER" id="PTHR42749:SF1">
    <property type="entry name" value="CELL SHAPE-DETERMINING PROTEIN MREB"/>
    <property type="match status" value="1"/>
</dbReference>
<evidence type="ECO:0000256" key="6">
    <source>
        <dbReference type="HAMAP-Rule" id="MF_02207"/>
    </source>
</evidence>
<keyword evidence="2 6" id="KW-0547">Nucleotide-binding</keyword>
<evidence type="ECO:0000256" key="3">
    <source>
        <dbReference type="ARBA" id="ARBA00022840"/>
    </source>
</evidence>
<dbReference type="PRINTS" id="PR01652">
    <property type="entry name" value="SHAPEPROTEIN"/>
</dbReference>
<dbReference type="EMBL" id="LCQK01000002">
    <property type="protein sequence ID" value="KKW15167.1"/>
    <property type="molecule type" value="Genomic_DNA"/>
</dbReference>
<dbReference type="GO" id="GO:0005737">
    <property type="term" value="C:cytoplasm"/>
    <property type="evidence" value="ECO:0007669"/>
    <property type="project" value="UniProtKB-SubCell"/>
</dbReference>
<dbReference type="HAMAP" id="MF_02207">
    <property type="entry name" value="MreB"/>
    <property type="match status" value="1"/>
</dbReference>
<dbReference type="SMART" id="SM00268">
    <property type="entry name" value="ACTIN"/>
    <property type="match status" value="1"/>
</dbReference>
<dbReference type="PANTHER" id="PTHR42749">
    <property type="entry name" value="CELL SHAPE-DETERMINING PROTEIN MREB"/>
    <property type="match status" value="1"/>
</dbReference>
<proteinExistence type="inferred from homology"/>
<dbReference type="GO" id="GO:0000902">
    <property type="term" value="P:cell morphogenesis"/>
    <property type="evidence" value="ECO:0007669"/>
    <property type="project" value="InterPro"/>
</dbReference>
<dbReference type="InterPro" id="IPR004753">
    <property type="entry name" value="MreB"/>
</dbReference>
<dbReference type="NCBIfam" id="NF010539">
    <property type="entry name" value="PRK13927.1"/>
    <property type="match status" value="1"/>
</dbReference>
<dbReference type="InterPro" id="IPR004000">
    <property type="entry name" value="Actin"/>
</dbReference>
<dbReference type="Proteomes" id="UP000034224">
    <property type="component" value="Unassembled WGS sequence"/>
</dbReference>